<keyword evidence="3" id="KW-1185">Reference proteome</keyword>
<evidence type="ECO:0000256" key="1">
    <source>
        <dbReference type="SAM" id="SignalP"/>
    </source>
</evidence>
<accession>A0A8S1J129</accession>
<gene>
    <name evidence="2" type="ORF">OSTQU699_LOCUS4860</name>
</gene>
<name>A0A8S1J129_9CHLO</name>
<protein>
    <recommendedName>
        <fullName evidence="4">Secreted protein</fullName>
    </recommendedName>
</protein>
<proteinExistence type="predicted"/>
<dbReference type="Proteomes" id="UP000708148">
    <property type="component" value="Unassembled WGS sequence"/>
</dbReference>
<organism evidence="2 3">
    <name type="scientific">Ostreobium quekettii</name>
    <dbReference type="NCBI Taxonomy" id="121088"/>
    <lineage>
        <taxon>Eukaryota</taxon>
        <taxon>Viridiplantae</taxon>
        <taxon>Chlorophyta</taxon>
        <taxon>core chlorophytes</taxon>
        <taxon>Ulvophyceae</taxon>
        <taxon>TCBD clade</taxon>
        <taxon>Bryopsidales</taxon>
        <taxon>Ostreobineae</taxon>
        <taxon>Ostreobiaceae</taxon>
        <taxon>Ostreobium</taxon>
    </lineage>
</organism>
<keyword evidence="1" id="KW-0732">Signal</keyword>
<evidence type="ECO:0008006" key="4">
    <source>
        <dbReference type="Google" id="ProtNLM"/>
    </source>
</evidence>
<evidence type="ECO:0000313" key="3">
    <source>
        <dbReference type="Proteomes" id="UP000708148"/>
    </source>
</evidence>
<reference evidence="2" key="1">
    <citation type="submission" date="2020-12" db="EMBL/GenBank/DDBJ databases">
        <authorList>
            <person name="Iha C."/>
        </authorList>
    </citation>
    <scope>NUCLEOTIDE SEQUENCE</scope>
</reference>
<dbReference type="EMBL" id="CAJHUC010001034">
    <property type="protein sequence ID" value="CAD7699501.1"/>
    <property type="molecule type" value="Genomic_DNA"/>
</dbReference>
<sequence length="111" mass="12609">MTGVLIVSLFAVEFLQAPVWTLPTRHWWLVLLLYNNSSEGLARRSFGKGLTRVAAGECAIGELHRSPLFCVLQESDTVCWDVEEIVRGFERCTFRPIFDVTHNECPVQTLL</sequence>
<feature type="chain" id="PRO_5035870885" description="Secreted protein" evidence="1">
    <location>
        <begin position="22"/>
        <end position="111"/>
    </location>
</feature>
<feature type="signal peptide" evidence="1">
    <location>
        <begin position="1"/>
        <end position="21"/>
    </location>
</feature>
<evidence type="ECO:0000313" key="2">
    <source>
        <dbReference type="EMBL" id="CAD7699501.1"/>
    </source>
</evidence>
<comment type="caution">
    <text evidence="2">The sequence shown here is derived from an EMBL/GenBank/DDBJ whole genome shotgun (WGS) entry which is preliminary data.</text>
</comment>
<dbReference type="AlphaFoldDB" id="A0A8S1J129"/>